<proteinExistence type="predicted"/>
<dbReference type="AlphaFoldDB" id="A0A0B1Q316"/>
<name>A0A0B1Q316_9HYPH</name>
<keyword evidence="4" id="KW-0802">TPR repeat</keyword>
<dbReference type="PANTHER" id="PTHR43464">
    <property type="entry name" value="METHYLTRANSFERASE"/>
    <property type="match status" value="1"/>
</dbReference>
<dbReference type="PROSITE" id="PS50005">
    <property type="entry name" value="TPR"/>
    <property type="match status" value="1"/>
</dbReference>
<keyword evidence="2" id="KW-0808">Transferase</keyword>
<dbReference type="SUPFAM" id="SSF48452">
    <property type="entry name" value="TPR-like"/>
    <property type="match status" value="1"/>
</dbReference>
<evidence type="ECO:0000313" key="6">
    <source>
        <dbReference type="EMBL" id="KHJ54794.1"/>
    </source>
</evidence>
<dbReference type="CDD" id="cd02440">
    <property type="entry name" value="AdoMet_MTases"/>
    <property type="match status" value="1"/>
</dbReference>
<feature type="repeat" description="TPR" evidence="4">
    <location>
        <begin position="13"/>
        <end position="46"/>
    </location>
</feature>
<evidence type="ECO:0000256" key="4">
    <source>
        <dbReference type="PROSITE-ProRule" id="PRU00339"/>
    </source>
</evidence>
<comment type="caution">
    <text evidence="6">The sequence shown here is derived from an EMBL/GenBank/DDBJ whole genome shotgun (WGS) entry which is preliminary data.</text>
</comment>
<dbReference type="SUPFAM" id="SSF53335">
    <property type="entry name" value="S-adenosyl-L-methionine-dependent methyltransferases"/>
    <property type="match status" value="1"/>
</dbReference>
<dbReference type="GO" id="GO:0032259">
    <property type="term" value="P:methylation"/>
    <property type="evidence" value="ECO:0007669"/>
    <property type="project" value="UniProtKB-KW"/>
</dbReference>
<dbReference type="InterPro" id="IPR019734">
    <property type="entry name" value="TPR_rpt"/>
</dbReference>
<dbReference type="PANTHER" id="PTHR43464:SF19">
    <property type="entry name" value="UBIQUINONE BIOSYNTHESIS O-METHYLTRANSFERASE, MITOCHONDRIAL"/>
    <property type="match status" value="1"/>
</dbReference>
<dbReference type="Gene3D" id="3.40.50.150">
    <property type="entry name" value="Vaccinia Virus protein VP39"/>
    <property type="match status" value="1"/>
</dbReference>
<evidence type="ECO:0000259" key="5">
    <source>
        <dbReference type="Pfam" id="PF08242"/>
    </source>
</evidence>
<gene>
    <name evidence="6" type="ORF">LA66_09495</name>
</gene>
<dbReference type="EMBL" id="JRFJ01000002">
    <property type="protein sequence ID" value="KHJ54794.1"/>
    <property type="molecule type" value="Genomic_DNA"/>
</dbReference>
<protein>
    <recommendedName>
        <fullName evidence="5">Methyltransferase type 12 domain-containing protein</fullName>
    </recommendedName>
</protein>
<dbReference type="InterPro" id="IPR013217">
    <property type="entry name" value="Methyltransf_12"/>
</dbReference>
<dbReference type="InterPro" id="IPR029063">
    <property type="entry name" value="SAM-dependent_MTases_sf"/>
</dbReference>
<dbReference type="RefSeq" id="WP_039191785.1">
    <property type="nucleotide sequence ID" value="NZ_JRFJ01000002.1"/>
</dbReference>
<dbReference type="InterPro" id="IPR011990">
    <property type="entry name" value="TPR-like_helical_dom_sf"/>
</dbReference>
<feature type="domain" description="Methyltransferase type 12" evidence="5">
    <location>
        <begin position="146"/>
        <end position="237"/>
    </location>
</feature>
<keyword evidence="1" id="KW-0489">Methyltransferase</keyword>
<evidence type="ECO:0000256" key="3">
    <source>
        <dbReference type="ARBA" id="ARBA00022691"/>
    </source>
</evidence>
<reference evidence="6 7" key="1">
    <citation type="submission" date="2014-09" db="EMBL/GenBank/DDBJ databases">
        <title>Isolation and characterization of Aurantimonas altamirensis ON-56566 from clinical sample following a dog bite.</title>
        <authorList>
            <person name="Eshaghi A."/>
            <person name="Li A."/>
            <person name="Shahinas D."/>
            <person name="Bahn P."/>
            <person name="Kus J.V."/>
            <person name="Patel S.N."/>
        </authorList>
    </citation>
    <scope>NUCLEOTIDE SEQUENCE [LARGE SCALE GENOMIC DNA]</scope>
    <source>
        <strain evidence="6 7">ON-56566</strain>
    </source>
</reference>
<accession>A0A0B1Q316</accession>
<evidence type="ECO:0000256" key="1">
    <source>
        <dbReference type="ARBA" id="ARBA00022603"/>
    </source>
</evidence>
<dbReference type="Proteomes" id="UP000030826">
    <property type="component" value="Unassembled WGS sequence"/>
</dbReference>
<organism evidence="6 7">
    <name type="scientific">Aureimonas altamirensis</name>
    <dbReference type="NCBI Taxonomy" id="370622"/>
    <lineage>
        <taxon>Bacteria</taxon>
        <taxon>Pseudomonadati</taxon>
        <taxon>Pseudomonadota</taxon>
        <taxon>Alphaproteobacteria</taxon>
        <taxon>Hyphomicrobiales</taxon>
        <taxon>Aurantimonadaceae</taxon>
        <taxon>Aureimonas</taxon>
    </lineage>
</organism>
<dbReference type="GO" id="GO:0008168">
    <property type="term" value="F:methyltransferase activity"/>
    <property type="evidence" value="ECO:0007669"/>
    <property type="project" value="UniProtKB-KW"/>
</dbReference>
<sequence>MFQHRHRSGDARADRRAEYAEHYAQAGDVHTAMELMRQALELTPRWPLGRLRLGEYLEIAGQHDAAADIYRELLSDGGEDLYGAGLKLAALGQAPVPDSPPPAFVASLFDQYADRFETALVERLSYGVPEAIVAMLAGAGPLGAVLDLGCGTGLMGERIGARASRLDGLDLSDRMLSHARQKHIYDLLCQADLCDPPAEIRARRYDLVTAADVLIYIGDLAPAFRLVRSLMAAGGRFVFSVEAGAEGTGYSLWPTLRYSHAPDYIEAELTLAGMRIVETRRTVLRQDRGADVHGILYLCGCA</sequence>
<evidence type="ECO:0000256" key="2">
    <source>
        <dbReference type="ARBA" id="ARBA00022679"/>
    </source>
</evidence>
<dbReference type="Gene3D" id="1.25.40.10">
    <property type="entry name" value="Tetratricopeptide repeat domain"/>
    <property type="match status" value="1"/>
</dbReference>
<dbReference type="STRING" id="370622.LA66_09495"/>
<keyword evidence="3" id="KW-0949">S-adenosyl-L-methionine</keyword>
<dbReference type="Pfam" id="PF08242">
    <property type="entry name" value="Methyltransf_12"/>
    <property type="match status" value="1"/>
</dbReference>
<evidence type="ECO:0000313" key="7">
    <source>
        <dbReference type="Proteomes" id="UP000030826"/>
    </source>
</evidence>